<accession>A0A2S5TH31</accession>
<gene>
    <name evidence="2" type="ORF">C3942_09465</name>
</gene>
<dbReference type="RefSeq" id="WP_104230135.1">
    <property type="nucleotide sequence ID" value="NZ_PSNW01000004.1"/>
</dbReference>
<reference evidence="2 3" key="1">
    <citation type="submission" date="2018-02" db="EMBL/GenBank/DDBJ databases">
        <title>Genome sequencing of Solimonas sp. HR-BB.</title>
        <authorList>
            <person name="Lee Y."/>
            <person name="Jeon C.O."/>
        </authorList>
    </citation>
    <scope>NUCLEOTIDE SEQUENCE [LARGE SCALE GENOMIC DNA]</scope>
    <source>
        <strain evidence="2 3">HR-BB</strain>
    </source>
</reference>
<dbReference type="Proteomes" id="UP000238220">
    <property type="component" value="Unassembled WGS sequence"/>
</dbReference>
<proteinExistence type="predicted"/>
<dbReference type="InterPro" id="IPR004360">
    <property type="entry name" value="Glyas_Fos-R_dOase_dom"/>
</dbReference>
<evidence type="ECO:0000259" key="1">
    <source>
        <dbReference type="PROSITE" id="PS51819"/>
    </source>
</evidence>
<dbReference type="InterPro" id="IPR029068">
    <property type="entry name" value="Glyas_Bleomycin-R_OHBP_Dase"/>
</dbReference>
<dbReference type="Pfam" id="PF00903">
    <property type="entry name" value="Glyoxalase"/>
    <property type="match status" value="1"/>
</dbReference>
<dbReference type="SUPFAM" id="SSF54593">
    <property type="entry name" value="Glyoxalase/Bleomycin resistance protein/Dihydroxybiphenyl dioxygenase"/>
    <property type="match status" value="1"/>
</dbReference>
<sequence length="129" mass="14609">MSIQFNHTIVWCADRQKSADFLTGMLGLPPAVPFGPFLVVKLDNAVSVDFYQMEGPVQLQHYAYLVSEDAFDAIFARIRERQLPYWADPGKTQPGEIYRHFGGRGLYFDDPDGHLLEAMTRPYGHSMPG</sequence>
<evidence type="ECO:0000313" key="2">
    <source>
        <dbReference type="EMBL" id="PPE74247.1"/>
    </source>
</evidence>
<organism evidence="2 3">
    <name type="scientific">Solimonas fluminis</name>
    <dbReference type="NCBI Taxonomy" id="2086571"/>
    <lineage>
        <taxon>Bacteria</taxon>
        <taxon>Pseudomonadati</taxon>
        <taxon>Pseudomonadota</taxon>
        <taxon>Gammaproteobacteria</taxon>
        <taxon>Nevskiales</taxon>
        <taxon>Nevskiaceae</taxon>
        <taxon>Solimonas</taxon>
    </lineage>
</organism>
<keyword evidence="3" id="KW-1185">Reference proteome</keyword>
<dbReference type="PROSITE" id="PS51819">
    <property type="entry name" value="VOC"/>
    <property type="match status" value="1"/>
</dbReference>
<evidence type="ECO:0000313" key="3">
    <source>
        <dbReference type="Proteomes" id="UP000238220"/>
    </source>
</evidence>
<dbReference type="EMBL" id="PSNW01000004">
    <property type="protein sequence ID" value="PPE74247.1"/>
    <property type="molecule type" value="Genomic_DNA"/>
</dbReference>
<dbReference type="CDD" id="cd08351">
    <property type="entry name" value="ChaP_like"/>
    <property type="match status" value="1"/>
</dbReference>
<name>A0A2S5TH31_9GAMM</name>
<dbReference type="AlphaFoldDB" id="A0A2S5TH31"/>
<comment type="caution">
    <text evidence="2">The sequence shown here is derived from an EMBL/GenBank/DDBJ whole genome shotgun (WGS) entry which is preliminary data.</text>
</comment>
<dbReference type="InterPro" id="IPR037523">
    <property type="entry name" value="VOC_core"/>
</dbReference>
<dbReference type="OrthoDB" id="9812656at2"/>
<feature type="domain" description="VOC" evidence="1">
    <location>
        <begin position="4"/>
        <end position="121"/>
    </location>
</feature>
<dbReference type="Gene3D" id="3.10.180.10">
    <property type="entry name" value="2,3-Dihydroxybiphenyl 1,2-Dioxygenase, domain 1"/>
    <property type="match status" value="1"/>
</dbReference>
<protein>
    <submittedName>
        <fullName evidence="2">Bleomycin resistance protein</fullName>
    </submittedName>
</protein>